<proteinExistence type="predicted"/>
<accession>A0A1W0B5J4</accession>
<organism evidence="3 4">
    <name type="scientific">Nocardia donostiensis</name>
    <dbReference type="NCBI Taxonomy" id="1538463"/>
    <lineage>
        <taxon>Bacteria</taxon>
        <taxon>Bacillati</taxon>
        <taxon>Actinomycetota</taxon>
        <taxon>Actinomycetes</taxon>
        <taxon>Mycobacteriales</taxon>
        <taxon>Nocardiaceae</taxon>
        <taxon>Nocardia</taxon>
    </lineage>
</organism>
<evidence type="ECO:0008006" key="5">
    <source>
        <dbReference type="Google" id="ProtNLM"/>
    </source>
</evidence>
<dbReference type="STRING" id="1538463.B0T36_14105"/>
<dbReference type="Pfam" id="PF07398">
    <property type="entry name" value="MDMPI_C"/>
    <property type="match status" value="1"/>
</dbReference>
<reference evidence="3 4" key="1">
    <citation type="journal article" date="2016" name="Antonie Van Leeuwenhoek">
        <title>Nocardia donostiensis sp. nov., isolated from human respiratory specimens.</title>
        <authorList>
            <person name="Ercibengoa M."/>
            <person name="Bell M."/>
            <person name="Marimon J.M."/>
            <person name="Humrighouse B."/>
            <person name="Klenk H.P."/>
            <person name="Potter G."/>
            <person name="Perez-Trallero E."/>
        </authorList>
    </citation>
    <scope>NUCLEOTIDE SEQUENCE [LARGE SCALE GENOMIC DNA]</scope>
    <source>
        <strain evidence="3 4">X1655</strain>
    </source>
</reference>
<dbReference type="Proteomes" id="UP000188836">
    <property type="component" value="Unassembled WGS sequence"/>
</dbReference>
<evidence type="ECO:0000259" key="1">
    <source>
        <dbReference type="Pfam" id="PF07398"/>
    </source>
</evidence>
<name>A0A1W0B5J4_9NOCA</name>
<dbReference type="OrthoDB" id="154293at2"/>
<dbReference type="AlphaFoldDB" id="A0A1W0B5J4"/>
<dbReference type="RefSeq" id="WP_077119669.1">
    <property type="nucleotide sequence ID" value="NZ_MUKP01000055.1"/>
</dbReference>
<feature type="domain" description="Mycothiol-dependent maleylpyruvate isomerase metal-binding" evidence="2">
    <location>
        <begin position="15"/>
        <end position="159"/>
    </location>
</feature>
<dbReference type="InterPro" id="IPR010872">
    <property type="entry name" value="MDMPI_C-term_domain"/>
</dbReference>
<sequence length="278" mass="30730">MTDTPDRAETISLLSQQWDALADLVAGLDENRWRTPSPLPGWTVFDVLAHVIGTESFLLGEKPPAQHPKHAKVDVRTLPHVRNEIGVMNEIWVQRLRPLPGRELLQLFRDVTDRRHKMLAAMADAQWQVPTQSPVGEVPYGRFMRVRLFDCWMHELDIADALGVAVDEGGRRGELAFAEFTASLPRVLVKLGKAPEGSSITFDLTGPLARRLHIEVGGRARYVEALDAPATVTITLDAGLLARLGGGRVTADSVLGRIHFTGDSDLGRQLVRNLTFTI</sequence>
<dbReference type="InterPro" id="IPR017517">
    <property type="entry name" value="Maleyloyr_isom"/>
</dbReference>
<dbReference type="EMBL" id="MUMY01000018">
    <property type="protein sequence ID" value="ONM46996.1"/>
    <property type="molecule type" value="Genomic_DNA"/>
</dbReference>
<evidence type="ECO:0000313" key="4">
    <source>
        <dbReference type="Proteomes" id="UP000188836"/>
    </source>
</evidence>
<feature type="domain" description="MDMPI C-terminal" evidence="1">
    <location>
        <begin position="174"/>
        <end position="266"/>
    </location>
</feature>
<dbReference type="InterPro" id="IPR034660">
    <property type="entry name" value="DinB/YfiT-like"/>
</dbReference>
<dbReference type="InterPro" id="IPR024344">
    <property type="entry name" value="MDMPI_metal-binding"/>
</dbReference>
<dbReference type="NCBIfam" id="TIGR03083">
    <property type="entry name" value="maleylpyruvate isomerase family mycothiol-dependent enzyme"/>
    <property type="match status" value="1"/>
</dbReference>
<dbReference type="GO" id="GO:0046872">
    <property type="term" value="F:metal ion binding"/>
    <property type="evidence" value="ECO:0007669"/>
    <property type="project" value="InterPro"/>
</dbReference>
<dbReference type="SUPFAM" id="SSF109854">
    <property type="entry name" value="DinB/YfiT-like putative metalloenzymes"/>
    <property type="match status" value="1"/>
</dbReference>
<keyword evidence="4" id="KW-1185">Reference proteome</keyword>
<gene>
    <name evidence="3" type="ORF">B0T46_20005</name>
</gene>
<dbReference type="Pfam" id="PF11716">
    <property type="entry name" value="MDMPI_N"/>
    <property type="match status" value="1"/>
</dbReference>
<comment type="caution">
    <text evidence="3">The sequence shown here is derived from an EMBL/GenBank/DDBJ whole genome shotgun (WGS) entry which is preliminary data.</text>
</comment>
<dbReference type="Gene3D" id="1.20.120.450">
    <property type="entry name" value="dinb family like domain"/>
    <property type="match status" value="1"/>
</dbReference>
<evidence type="ECO:0000313" key="3">
    <source>
        <dbReference type="EMBL" id="ONM46996.1"/>
    </source>
</evidence>
<protein>
    <recommendedName>
        <fullName evidence="5">Mycothiol-dependent maleylpyruvate isomerase metal-binding domain-containing protein</fullName>
    </recommendedName>
</protein>
<evidence type="ECO:0000259" key="2">
    <source>
        <dbReference type="Pfam" id="PF11716"/>
    </source>
</evidence>